<dbReference type="InterPro" id="IPR001505">
    <property type="entry name" value="Copper_CuA"/>
</dbReference>
<evidence type="ECO:0000256" key="17">
    <source>
        <dbReference type="SAM" id="Phobius"/>
    </source>
</evidence>
<keyword evidence="8" id="KW-0249">Electron transport</keyword>
<dbReference type="PROSITE" id="PS00078">
    <property type="entry name" value="COX2"/>
    <property type="match status" value="1"/>
</dbReference>
<evidence type="ECO:0000256" key="6">
    <source>
        <dbReference type="ARBA" id="ARBA00022692"/>
    </source>
</evidence>
<evidence type="ECO:0000259" key="19">
    <source>
        <dbReference type="PROSITE" id="PS51007"/>
    </source>
</evidence>
<keyword evidence="7 16" id="KW-0479">Metal-binding</keyword>
<evidence type="ECO:0000256" key="16">
    <source>
        <dbReference type="PROSITE-ProRule" id="PRU00433"/>
    </source>
</evidence>
<keyword evidence="9 17" id="KW-1133">Transmembrane helix</keyword>
<dbReference type="PANTHER" id="PTHR22888">
    <property type="entry name" value="CYTOCHROME C OXIDASE, SUBUNIT II"/>
    <property type="match status" value="1"/>
</dbReference>
<keyword evidence="21" id="KW-1185">Reference proteome</keyword>
<dbReference type="InterPro" id="IPR034236">
    <property type="entry name" value="CuRO_CcO_Caa3_II"/>
</dbReference>
<dbReference type="InterPro" id="IPR008972">
    <property type="entry name" value="Cupredoxin"/>
</dbReference>
<feature type="transmembrane region" description="Helical" evidence="17">
    <location>
        <begin position="20"/>
        <end position="45"/>
    </location>
</feature>
<dbReference type="GO" id="GO:0020037">
    <property type="term" value="F:heme binding"/>
    <property type="evidence" value="ECO:0007669"/>
    <property type="project" value="InterPro"/>
</dbReference>
<organism evidence="20 21">
    <name type="scientific">Methylovirgula ligni</name>
    <dbReference type="NCBI Taxonomy" id="569860"/>
    <lineage>
        <taxon>Bacteria</taxon>
        <taxon>Pseudomonadati</taxon>
        <taxon>Pseudomonadota</taxon>
        <taxon>Alphaproteobacteria</taxon>
        <taxon>Hyphomicrobiales</taxon>
        <taxon>Beijerinckiaceae</taxon>
        <taxon>Methylovirgula</taxon>
    </lineage>
</organism>
<evidence type="ECO:0000256" key="7">
    <source>
        <dbReference type="ARBA" id="ARBA00022723"/>
    </source>
</evidence>
<keyword evidence="12 17" id="KW-0472">Membrane</keyword>
<evidence type="ECO:0000256" key="8">
    <source>
        <dbReference type="ARBA" id="ARBA00022982"/>
    </source>
</evidence>
<comment type="similarity">
    <text evidence="2">Belongs to the cytochrome c oxidase subunit 2 family.</text>
</comment>
<protein>
    <recommendedName>
        <fullName evidence="14">Cytochrome aa3 subunit 2</fullName>
    </recommendedName>
</protein>
<evidence type="ECO:0000256" key="1">
    <source>
        <dbReference type="ARBA" id="ARBA00004141"/>
    </source>
</evidence>
<evidence type="ECO:0000256" key="12">
    <source>
        <dbReference type="ARBA" id="ARBA00023136"/>
    </source>
</evidence>
<evidence type="ECO:0000256" key="11">
    <source>
        <dbReference type="ARBA" id="ARBA00023008"/>
    </source>
</evidence>
<name>A0A3D9YTE3_9HYPH</name>
<dbReference type="InterPro" id="IPR009056">
    <property type="entry name" value="Cyt_c-like_dom"/>
</dbReference>
<evidence type="ECO:0000256" key="13">
    <source>
        <dbReference type="ARBA" id="ARBA00024688"/>
    </source>
</evidence>
<dbReference type="SUPFAM" id="SSF46626">
    <property type="entry name" value="Cytochrome c"/>
    <property type="match status" value="1"/>
</dbReference>
<evidence type="ECO:0000256" key="9">
    <source>
        <dbReference type="ARBA" id="ARBA00022989"/>
    </source>
</evidence>
<dbReference type="AlphaFoldDB" id="A0A3D9YTE3"/>
<accession>A0A3D9YTE3</accession>
<dbReference type="OrthoDB" id="9781261at2"/>
<dbReference type="Pfam" id="PF00034">
    <property type="entry name" value="Cytochrom_C"/>
    <property type="match status" value="1"/>
</dbReference>
<evidence type="ECO:0000256" key="10">
    <source>
        <dbReference type="ARBA" id="ARBA00023004"/>
    </source>
</evidence>
<evidence type="ECO:0000256" key="15">
    <source>
        <dbReference type="ARBA" id="ARBA00047816"/>
    </source>
</evidence>
<dbReference type="InterPro" id="IPR045187">
    <property type="entry name" value="CcO_II"/>
</dbReference>
<keyword evidence="6 17" id="KW-0812">Transmembrane</keyword>
<evidence type="ECO:0000256" key="14">
    <source>
        <dbReference type="ARBA" id="ARBA00031399"/>
    </source>
</evidence>
<dbReference type="GO" id="GO:0016491">
    <property type="term" value="F:oxidoreductase activity"/>
    <property type="evidence" value="ECO:0007669"/>
    <property type="project" value="InterPro"/>
</dbReference>
<keyword evidence="4 16" id="KW-0349">Heme</keyword>
<evidence type="ECO:0000259" key="18">
    <source>
        <dbReference type="PROSITE" id="PS50857"/>
    </source>
</evidence>
<dbReference type="NCBIfam" id="TIGR02866">
    <property type="entry name" value="CoxB"/>
    <property type="match status" value="1"/>
</dbReference>
<dbReference type="PROSITE" id="PS50857">
    <property type="entry name" value="COX2_CUA"/>
    <property type="match status" value="1"/>
</dbReference>
<dbReference type="PANTHER" id="PTHR22888:SF9">
    <property type="entry name" value="CYTOCHROME C OXIDASE SUBUNIT 2"/>
    <property type="match status" value="1"/>
</dbReference>
<dbReference type="GO" id="GO:0005507">
    <property type="term" value="F:copper ion binding"/>
    <property type="evidence" value="ECO:0007669"/>
    <property type="project" value="InterPro"/>
</dbReference>
<proteinExistence type="inferred from homology"/>
<evidence type="ECO:0000313" key="21">
    <source>
        <dbReference type="Proteomes" id="UP000256900"/>
    </source>
</evidence>
<dbReference type="Proteomes" id="UP000256900">
    <property type="component" value="Unassembled WGS sequence"/>
</dbReference>
<dbReference type="PROSITE" id="PS51007">
    <property type="entry name" value="CYTC"/>
    <property type="match status" value="1"/>
</dbReference>
<keyword evidence="10 16" id="KW-0408">Iron</keyword>
<comment type="function">
    <text evidence="13">Subunits I and II form the functional core of the enzyme complex. Electrons originating in cytochrome c are transferred via heme a and Cu(A) to the binuclear center formed by heme a3 and Cu(B).</text>
</comment>
<keyword evidence="5" id="KW-0679">Respiratory chain</keyword>
<dbReference type="RefSeq" id="WP_115836490.1">
    <property type="nucleotide sequence ID" value="NZ_CP025086.1"/>
</dbReference>
<evidence type="ECO:0000256" key="2">
    <source>
        <dbReference type="ARBA" id="ARBA00007866"/>
    </source>
</evidence>
<dbReference type="GO" id="GO:0016020">
    <property type="term" value="C:membrane"/>
    <property type="evidence" value="ECO:0007669"/>
    <property type="project" value="UniProtKB-SubCell"/>
</dbReference>
<reference evidence="20 21" key="1">
    <citation type="submission" date="2018-08" db="EMBL/GenBank/DDBJ databases">
        <title>Genomic Encyclopedia of Type Strains, Phase IV (KMG-IV): sequencing the most valuable type-strain genomes for metagenomic binning, comparative biology and taxonomic classification.</title>
        <authorList>
            <person name="Goeker M."/>
        </authorList>
    </citation>
    <scope>NUCLEOTIDE SEQUENCE [LARGE SCALE GENOMIC DNA]</scope>
    <source>
        <strain evidence="20 21">BW863</strain>
    </source>
</reference>
<keyword evidence="11" id="KW-0186">Copper</keyword>
<comment type="catalytic activity">
    <reaction evidence="15">
        <text>4 Fe(II)-[cytochrome c] + O2 + 8 H(+)(in) = 4 Fe(III)-[cytochrome c] + 2 H2O + 4 H(+)(out)</text>
        <dbReference type="Rhea" id="RHEA:11436"/>
        <dbReference type="Rhea" id="RHEA-COMP:10350"/>
        <dbReference type="Rhea" id="RHEA-COMP:14399"/>
        <dbReference type="ChEBI" id="CHEBI:15377"/>
        <dbReference type="ChEBI" id="CHEBI:15378"/>
        <dbReference type="ChEBI" id="CHEBI:15379"/>
        <dbReference type="ChEBI" id="CHEBI:29033"/>
        <dbReference type="ChEBI" id="CHEBI:29034"/>
        <dbReference type="EC" id="7.1.1.9"/>
    </reaction>
</comment>
<dbReference type="Gene3D" id="2.60.40.420">
    <property type="entry name" value="Cupredoxins - blue copper proteins"/>
    <property type="match status" value="1"/>
</dbReference>
<keyword evidence="3" id="KW-0813">Transport</keyword>
<evidence type="ECO:0000256" key="3">
    <source>
        <dbReference type="ARBA" id="ARBA00022448"/>
    </source>
</evidence>
<dbReference type="InterPro" id="IPR002429">
    <property type="entry name" value="CcO_II-like_C"/>
</dbReference>
<comment type="caution">
    <text evidence="20">The sequence shown here is derived from an EMBL/GenBank/DDBJ whole genome shotgun (WGS) entry which is preliminary data.</text>
</comment>
<dbReference type="Pfam" id="PF00116">
    <property type="entry name" value="COX2"/>
    <property type="match status" value="1"/>
</dbReference>
<dbReference type="CDD" id="cd04213">
    <property type="entry name" value="CuRO_CcO_Caa3_II"/>
    <property type="match status" value="1"/>
</dbReference>
<evidence type="ECO:0000256" key="5">
    <source>
        <dbReference type="ARBA" id="ARBA00022660"/>
    </source>
</evidence>
<feature type="domain" description="Cytochrome oxidase subunit II copper A binding" evidence="18">
    <location>
        <begin position="101"/>
        <end position="217"/>
    </location>
</feature>
<dbReference type="EMBL" id="QUMO01000003">
    <property type="protein sequence ID" value="REF85887.1"/>
    <property type="molecule type" value="Genomic_DNA"/>
</dbReference>
<dbReference type="InterPro" id="IPR014222">
    <property type="entry name" value="Cyt_c_oxidase_su2"/>
</dbReference>
<dbReference type="GO" id="GO:0042773">
    <property type="term" value="P:ATP synthesis coupled electron transport"/>
    <property type="evidence" value="ECO:0007669"/>
    <property type="project" value="TreeGrafter"/>
</dbReference>
<comment type="subcellular location">
    <subcellularLocation>
        <location evidence="1">Membrane</location>
        <topology evidence="1">Multi-pass membrane protein</topology>
    </subcellularLocation>
</comment>
<dbReference type="SUPFAM" id="SSF49503">
    <property type="entry name" value="Cupredoxins"/>
    <property type="match status" value="1"/>
</dbReference>
<sequence length="318" mass="34369">MTPLSYLSGFGAKAYPVTALTWGLLIISILVVVIVTALVFFGVLVRRAPRDATVRAVAVQRSGEGLGWLGFGVGVSTIVLVISAIWTMEVLAKINAPPSGAMPLAIEITGQQWWWKARYLNGDPSKILTTADEFHIPVGRPVRIQLIGADVIHSFWVPALTGKTETIPGQTNVTWLEADKPGRYRGQCTEYCGQQHAHMAFFVIAEPPSDFQRWLDAQLKPAATPSSPVLVNDQNIFVQRCGECHTVRGSMAGGSVAPDLTHLMSRETLAADTLPNTPGALAGWIADPQAQKPGTNMPDLYLSGPELTAVTTYLRTLQ</sequence>
<dbReference type="GO" id="GO:0004129">
    <property type="term" value="F:cytochrome-c oxidase activity"/>
    <property type="evidence" value="ECO:0007669"/>
    <property type="project" value="UniProtKB-EC"/>
</dbReference>
<feature type="transmembrane region" description="Helical" evidence="17">
    <location>
        <begin position="66"/>
        <end position="88"/>
    </location>
</feature>
<feature type="domain" description="Cytochrome c" evidence="19">
    <location>
        <begin position="228"/>
        <end position="318"/>
    </location>
</feature>
<dbReference type="InterPro" id="IPR036909">
    <property type="entry name" value="Cyt_c-like_dom_sf"/>
</dbReference>
<gene>
    <name evidence="20" type="ORF">DES32_1926</name>
</gene>
<evidence type="ECO:0000313" key="20">
    <source>
        <dbReference type="EMBL" id="REF85887.1"/>
    </source>
</evidence>
<evidence type="ECO:0000256" key="4">
    <source>
        <dbReference type="ARBA" id="ARBA00022617"/>
    </source>
</evidence>